<keyword evidence="1" id="KW-1133">Transmembrane helix</keyword>
<feature type="transmembrane region" description="Helical" evidence="1">
    <location>
        <begin position="75"/>
        <end position="93"/>
    </location>
</feature>
<dbReference type="PANTHER" id="PTHR34473">
    <property type="entry name" value="UPF0699 TRANSMEMBRANE PROTEIN YDBS"/>
    <property type="match status" value="1"/>
</dbReference>
<organism evidence="3 4">
    <name type="scientific">Chiayiivirga flava</name>
    <dbReference type="NCBI Taxonomy" id="659595"/>
    <lineage>
        <taxon>Bacteria</taxon>
        <taxon>Pseudomonadati</taxon>
        <taxon>Pseudomonadota</taxon>
        <taxon>Gammaproteobacteria</taxon>
        <taxon>Lysobacterales</taxon>
        <taxon>Lysobacteraceae</taxon>
        <taxon>Chiayiivirga</taxon>
    </lineage>
</organism>
<evidence type="ECO:0000259" key="2">
    <source>
        <dbReference type="Pfam" id="PF03703"/>
    </source>
</evidence>
<keyword evidence="1" id="KW-0472">Membrane</keyword>
<dbReference type="EMBL" id="JACHHP010000002">
    <property type="protein sequence ID" value="MBB5207474.1"/>
    <property type="molecule type" value="Genomic_DNA"/>
</dbReference>
<accession>A0A7W8FZR3</accession>
<keyword evidence="1" id="KW-0812">Transmembrane</keyword>
<dbReference type="AlphaFoldDB" id="A0A7W8FZR3"/>
<feature type="transmembrane region" description="Helical" evidence="1">
    <location>
        <begin position="41"/>
        <end position="63"/>
    </location>
</feature>
<evidence type="ECO:0000313" key="4">
    <source>
        <dbReference type="Proteomes" id="UP000521199"/>
    </source>
</evidence>
<gene>
    <name evidence="3" type="ORF">HNQ52_001003</name>
</gene>
<dbReference type="Proteomes" id="UP000521199">
    <property type="component" value="Unassembled WGS sequence"/>
</dbReference>
<comment type="caution">
    <text evidence="3">The sequence shown here is derived from an EMBL/GenBank/DDBJ whole genome shotgun (WGS) entry which is preliminary data.</text>
</comment>
<dbReference type="Pfam" id="PF03703">
    <property type="entry name" value="bPH_2"/>
    <property type="match status" value="1"/>
</dbReference>
<keyword evidence="4" id="KW-1185">Reference proteome</keyword>
<feature type="domain" description="YdbS-like PH" evidence="2">
    <location>
        <begin position="97"/>
        <end position="170"/>
    </location>
</feature>
<evidence type="ECO:0000256" key="1">
    <source>
        <dbReference type="SAM" id="Phobius"/>
    </source>
</evidence>
<sequence>MSETTPDPNVAPDAARTHGDVPAPDAIVWEPLHPYARYGMALGALTGFGLPYVPLAAVTLAAWDSGGVGVLGKMALFLLGLVGVAALSWRYAVARFRRTRFALAADGLRIRRGVFWRSETLIPRSRVQHTDLNRGPLDRQFGLATLKVYTAGTKLASVGLDGLPDARAVELRDALVSDDDDAV</sequence>
<protein>
    <recommendedName>
        <fullName evidence="2">YdbS-like PH domain-containing protein</fullName>
    </recommendedName>
</protein>
<proteinExistence type="predicted"/>
<dbReference type="RefSeq" id="WP_246387618.1">
    <property type="nucleotide sequence ID" value="NZ_JACHHP010000002.1"/>
</dbReference>
<name>A0A7W8FZR3_9GAMM</name>
<dbReference type="PANTHER" id="PTHR34473:SF3">
    <property type="entry name" value="TRANSMEMBRANE PROTEIN-RELATED"/>
    <property type="match status" value="1"/>
</dbReference>
<dbReference type="InterPro" id="IPR005182">
    <property type="entry name" value="YdbS-like_PH"/>
</dbReference>
<reference evidence="3 4" key="1">
    <citation type="submission" date="2020-08" db="EMBL/GenBank/DDBJ databases">
        <title>Genomic Encyclopedia of Type Strains, Phase IV (KMG-IV): sequencing the most valuable type-strain genomes for metagenomic binning, comparative biology and taxonomic classification.</title>
        <authorList>
            <person name="Goeker M."/>
        </authorList>
    </citation>
    <scope>NUCLEOTIDE SEQUENCE [LARGE SCALE GENOMIC DNA]</scope>
    <source>
        <strain evidence="3 4">DSM 24163</strain>
    </source>
</reference>
<evidence type="ECO:0000313" key="3">
    <source>
        <dbReference type="EMBL" id="MBB5207474.1"/>
    </source>
</evidence>